<evidence type="ECO:0000259" key="4">
    <source>
        <dbReference type="Pfam" id="PF10106"/>
    </source>
</evidence>
<dbReference type="Gene3D" id="2.40.50.230">
    <property type="entry name" value="Gp5 N-terminal domain"/>
    <property type="match status" value="1"/>
</dbReference>
<dbReference type="Pfam" id="PF13296">
    <property type="entry name" value="T6SS_Vgr"/>
    <property type="match status" value="1"/>
</dbReference>
<evidence type="ECO:0000313" key="7">
    <source>
        <dbReference type="Proteomes" id="UP001205861"/>
    </source>
</evidence>
<dbReference type="InterPro" id="IPR037026">
    <property type="entry name" value="Vgr_OB-fold_dom_sf"/>
</dbReference>
<dbReference type="RefSeq" id="WP_258858627.1">
    <property type="nucleotide sequence ID" value="NZ_JANUGV010000014.1"/>
</dbReference>
<feature type="region of interest" description="Disordered" evidence="2">
    <location>
        <begin position="585"/>
        <end position="611"/>
    </location>
</feature>
<accession>A0ABT2BRG0</accession>
<feature type="domain" description="Putative type VI secretion system Rhs element associated Vgr" evidence="5">
    <location>
        <begin position="555"/>
        <end position="662"/>
    </location>
</feature>
<protein>
    <submittedName>
        <fullName evidence="6">Type VI secretion system tip protein VgrG</fullName>
    </submittedName>
</protein>
<dbReference type="Pfam" id="PF04717">
    <property type="entry name" value="Phage_base_V"/>
    <property type="match status" value="1"/>
</dbReference>
<dbReference type="InterPro" id="IPR018769">
    <property type="entry name" value="VgrG2_DUF2345"/>
</dbReference>
<feature type="domain" description="DUF2345" evidence="4">
    <location>
        <begin position="694"/>
        <end position="841"/>
    </location>
</feature>
<proteinExistence type="inferred from homology"/>
<evidence type="ECO:0000256" key="1">
    <source>
        <dbReference type="ARBA" id="ARBA00005558"/>
    </source>
</evidence>
<dbReference type="SUPFAM" id="SSF69279">
    <property type="entry name" value="Phage tail proteins"/>
    <property type="match status" value="2"/>
</dbReference>
<feature type="non-terminal residue" evidence="6">
    <location>
        <position position="874"/>
    </location>
</feature>
<feature type="compositionally biased region" description="Basic and acidic residues" evidence="2">
    <location>
        <begin position="595"/>
        <end position="611"/>
    </location>
</feature>
<dbReference type="Gene3D" id="2.30.110.50">
    <property type="match status" value="1"/>
</dbReference>
<name>A0ABT2BRG0_9BURK</name>
<evidence type="ECO:0000313" key="6">
    <source>
        <dbReference type="EMBL" id="MCS0611098.1"/>
    </source>
</evidence>
<dbReference type="Gene3D" id="4.10.220.110">
    <property type="match status" value="1"/>
</dbReference>
<dbReference type="SUPFAM" id="SSF69255">
    <property type="entry name" value="gp5 N-terminal domain-like"/>
    <property type="match status" value="1"/>
</dbReference>
<dbReference type="InterPro" id="IPR006531">
    <property type="entry name" value="Gp5/Vgr_OB"/>
</dbReference>
<sequence length="874" mass="96217">MNFPSLAGLVPDLTQSNRPIRLRLSPRNRKLNDVLLVKHVTGQEAVCGGLEYRLLCLSTEVGLPLKEFIAQPIELQFVTDRGRLRLVCGIVAQASAGESDGGVATYQLTVRDALALMDQRVNTRIFRNLNEIDISVAMIREWRTVNSILGQTFDIDMSGVTKSYPAREFTKQHNESDASFLRRLWKRRGISWFFRPGKPTEPDSSVTASHTLVLFDSPQTLSRNAAGTVRFHRDAGTETRDGVISWSAVRTLKPGSITRQSWDYRRSRMMFIQRPTILKQGEKGNQFALSLDDHQIETPHIGDNDEDFQTLGDLRIERHEYEAKCFHAESGVRDLCVGEWFRFDDHPDIDTHPDEEREFVVTELSLAAENNLPKDVDERARRLFVANAWDQDAALDALERASGARDVKYTNRFACVRRGIPIVPAYDPRTDLPRVQLESAIVVGPQDEEVHCDELGRIKIRFPGTRDEDHTNGAGASNTDRDSAWVRVASHWASARWGSISLPRVGDEVLVDYLGGDPDKPIVVGRVYGGRALPPAFSHTGQLPDNRFLAGIKSKEVQGMRYNQLRLDDTPGQISAQLASEHGHSQLNLGWLTHPRRDGKGEPRGEGAELRSDKSVVLRAAHLMLLTTQAMLGATGKQLEREPLQALLEGSEGLLRELGELARQHQAMAVDPVPHQQLSDALSHAEQGSNTQREEAGTAVAPLIAQYAEGGFVTATPNSSVNYSGRQQNILAQQHIQAVAGQGVNINAGKGISLFAHQDGMKHIARAGKLDIQAQQDSIGIAADRDVTITASQGDIVIAAKTSLTLLCGGAYIKIGNGKIEHGCAGDFTVKAGAHKWDGPASQEADLPFFPAADHTNWLKLDLDGYQGVPMAGV</sequence>
<feature type="domain" description="Gp5/Type VI secretion system Vgr protein OB-fold" evidence="3">
    <location>
        <begin position="478"/>
        <end position="528"/>
    </location>
</feature>
<dbReference type="NCBIfam" id="TIGR03361">
    <property type="entry name" value="VI_Rhs_Vgr"/>
    <property type="match status" value="1"/>
</dbReference>
<dbReference type="InterPro" id="IPR006533">
    <property type="entry name" value="T6SS_Vgr_RhsGE"/>
</dbReference>
<organism evidence="6 7">
    <name type="scientific">Massilia solisilvae</name>
    <dbReference type="NCBI Taxonomy" id="1811225"/>
    <lineage>
        <taxon>Bacteria</taxon>
        <taxon>Pseudomonadati</taxon>
        <taxon>Pseudomonadota</taxon>
        <taxon>Betaproteobacteria</taxon>
        <taxon>Burkholderiales</taxon>
        <taxon>Oxalobacteraceae</taxon>
        <taxon>Telluria group</taxon>
        <taxon>Massilia</taxon>
    </lineage>
</organism>
<comment type="caution">
    <text evidence="6">The sequence shown here is derived from an EMBL/GenBank/DDBJ whole genome shotgun (WGS) entry which is preliminary data.</text>
</comment>
<dbReference type="Pfam" id="PF05954">
    <property type="entry name" value="Phage_GPD"/>
    <property type="match status" value="1"/>
</dbReference>
<dbReference type="InterPro" id="IPR017847">
    <property type="entry name" value="T6SS_RhsGE_Vgr_subset"/>
</dbReference>
<dbReference type="InterPro" id="IPR028244">
    <property type="entry name" value="T6SS_Rhs_Vgr_dom"/>
</dbReference>
<reference evidence="6 7" key="1">
    <citation type="submission" date="2022-08" db="EMBL/GenBank/DDBJ databases">
        <title>Reclassification of Massilia species as members of the genera Telluria, Duganella, Pseudoduganella, Mokoshia gen. nov. and Zemynaea gen. nov. using orthogonal and non-orthogonal genome-based approaches.</title>
        <authorList>
            <person name="Bowman J.P."/>
        </authorList>
    </citation>
    <scope>NUCLEOTIDE SEQUENCE [LARGE SCALE GENOMIC DNA]</scope>
    <source>
        <strain evidence="6 7">JCM 31607</strain>
    </source>
</reference>
<evidence type="ECO:0000259" key="5">
    <source>
        <dbReference type="Pfam" id="PF13296"/>
    </source>
</evidence>
<evidence type="ECO:0000259" key="3">
    <source>
        <dbReference type="Pfam" id="PF04717"/>
    </source>
</evidence>
<evidence type="ECO:0000256" key="2">
    <source>
        <dbReference type="SAM" id="MobiDB-lite"/>
    </source>
</evidence>
<dbReference type="Pfam" id="PF10106">
    <property type="entry name" value="DUF2345"/>
    <property type="match status" value="1"/>
</dbReference>
<dbReference type="EMBL" id="JANUGV010000014">
    <property type="protein sequence ID" value="MCS0611098.1"/>
    <property type="molecule type" value="Genomic_DNA"/>
</dbReference>
<dbReference type="Gene3D" id="3.55.50.10">
    <property type="entry name" value="Baseplate protein-like domains"/>
    <property type="match status" value="1"/>
</dbReference>
<dbReference type="Proteomes" id="UP001205861">
    <property type="component" value="Unassembled WGS sequence"/>
</dbReference>
<dbReference type="NCBIfam" id="TIGR01646">
    <property type="entry name" value="vgr_GE"/>
    <property type="match status" value="1"/>
</dbReference>
<comment type="similarity">
    <text evidence="1">Belongs to the VgrG protein family.</text>
</comment>
<keyword evidence="7" id="KW-1185">Reference proteome</keyword>
<gene>
    <name evidence="6" type="ORF">NX773_23335</name>
</gene>